<reference evidence="1" key="1">
    <citation type="submission" date="2014-09" db="EMBL/GenBank/DDBJ databases">
        <authorList>
            <person name="Magalhaes I.L.F."/>
            <person name="Oliveira U."/>
            <person name="Santos F.R."/>
            <person name="Vidigal T.H.D.A."/>
            <person name="Brescovit A.D."/>
            <person name="Santos A.J."/>
        </authorList>
    </citation>
    <scope>NUCLEOTIDE SEQUENCE</scope>
    <source>
        <tissue evidence="1">Shoot tissue taken approximately 20 cm above the soil surface</tissue>
    </source>
</reference>
<proteinExistence type="predicted"/>
<dbReference type="AlphaFoldDB" id="A0A0A9FQ11"/>
<name>A0A0A9FQ11_ARUDO</name>
<evidence type="ECO:0000313" key="1">
    <source>
        <dbReference type="EMBL" id="JAE13349.1"/>
    </source>
</evidence>
<reference evidence="1" key="2">
    <citation type="journal article" date="2015" name="Data Brief">
        <title>Shoot transcriptome of the giant reed, Arundo donax.</title>
        <authorList>
            <person name="Barrero R.A."/>
            <person name="Guerrero F.D."/>
            <person name="Moolhuijzen P."/>
            <person name="Goolsby J.A."/>
            <person name="Tidwell J."/>
            <person name="Bellgard S.E."/>
            <person name="Bellgard M.I."/>
        </authorList>
    </citation>
    <scope>NUCLEOTIDE SEQUENCE</scope>
    <source>
        <tissue evidence="1">Shoot tissue taken approximately 20 cm above the soil surface</tissue>
    </source>
</reference>
<organism evidence="1">
    <name type="scientific">Arundo donax</name>
    <name type="common">Giant reed</name>
    <name type="synonym">Donax arundinaceus</name>
    <dbReference type="NCBI Taxonomy" id="35708"/>
    <lineage>
        <taxon>Eukaryota</taxon>
        <taxon>Viridiplantae</taxon>
        <taxon>Streptophyta</taxon>
        <taxon>Embryophyta</taxon>
        <taxon>Tracheophyta</taxon>
        <taxon>Spermatophyta</taxon>
        <taxon>Magnoliopsida</taxon>
        <taxon>Liliopsida</taxon>
        <taxon>Poales</taxon>
        <taxon>Poaceae</taxon>
        <taxon>PACMAD clade</taxon>
        <taxon>Arundinoideae</taxon>
        <taxon>Arundineae</taxon>
        <taxon>Arundo</taxon>
    </lineage>
</organism>
<protein>
    <submittedName>
        <fullName evidence="1">Uncharacterized protein</fullName>
    </submittedName>
</protein>
<accession>A0A0A9FQ11</accession>
<sequence>MHMLMSSILHVEQLCKWCLCIAIFTSKVAISFFEWILANHTRKREKIGCPKIKIAYPGL</sequence>
<dbReference type="EMBL" id="GBRH01184547">
    <property type="protein sequence ID" value="JAE13349.1"/>
    <property type="molecule type" value="Transcribed_RNA"/>
</dbReference>